<evidence type="ECO:0000313" key="2">
    <source>
        <dbReference type="EnsemblMetazoa" id="AATE000616-PA.1"/>
    </source>
</evidence>
<reference evidence="2" key="1">
    <citation type="submission" date="2022-08" db="UniProtKB">
        <authorList>
            <consortium name="EnsemblMetazoa"/>
        </authorList>
    </citation>
    <scope>IDENTIFICATION</scope>
    <source>
        <strain evidence="2">EBRO</strain>
    </source>
</reference>
<evidence type="ECO:0000256" key="1">
    <source>
        <dbReference type="SAM" id="MobiDB-lite"/>
    </source>
</evidence>
<organism evidence="2">
    <name type="scientific">Anopheles atroparvus</name>
    <name type="common">European mosquito</name>
    <dbReference type="NCBI Taxonomy" id="41427"/>
    <lineage>
        <taxon>Eukaryota</taxon>
        <taxon>Metazoa</taxon>
        <taxon>Ecdysozoa</taxon>
        <taxon>Arthropoda</taxon>
        <taxon>Hexapoda</taxon>
        <taxon>Insecta</taxon>
        <taxon>Pterygota</taxon>
        <taxon>Neoptera</taxon>
        <taxon>Endopterygota</taxon>
        <taxon>Diptera</taxon>
        <taxon>Nematocera</taxon>
        <taxon>Culicoidea</taxon>
        <taxon>Culicidae</taxon>
        <taxon>Anophelinae</taxon>
        <taxon>Anopheles</taxon>
    </lineage>
</organism>
<feature type="region of interest" description="Disordered" evidence="1">
    <location>
        <begin position="1"/>
        <end position="25"/>
    </location>
</feature>
<sequence length="447" mass="46989">MGGVLPSLSSSLSDDSDSDSSMATRRARIEATSSPLAIGGFDGLSGPSSIGGGGGGGGGATFGGDCFGDSCKLMGKDEHEQERLGTQLTCSGIGGGGGRSFIDIWFSCMLRLFKLLICWLSWASASWFWSIIDCTTTCCCCWWCCWCCGGACPAPVMPSCGEPALELDRLRSSLAATLVPPLAMVCGGDWSPSGIGGGGGKLSRPVDRLRLRVGVFALDAFGVPPPLPDDGGAGGGCEGRDFDRDGVPDCLIVRAEHRVRRAIDNVIWHQRLPVADRALALLFARVVWGSRTLLLSATATVRATIGPRFVNLLAAIVHHALGVLQHLLPPQLEEVVRIGVELQPVLTVVPVAVQLIQWGRDTSSTVLSSCVTLIASRSMRACSELARSANPPASRASSPNRSSACFDSDDSWRTMLVSVVLVTVSSSAGSSSRTYTDLSPQRQTISN</sequence>
<name>A0A182IK07_ANOAO</name>
<accession>A0A182IK07</accession>
<protein>
    <submittedName>
        <fullName evidence="2">Uncharacterized protein</fullName>
    </submittedName>
</protein>
<dbReference type="VEuPathDB" id="VectorBase:AATE000616"/>
<proteinExistence type="predicted"/>
<dbReference type="EnsemblMetazoa" id="AATE000616-RA">
    <property type="protein sequence ID" value="AATE000616-PA.1"/>
    <property type="gene ID" value="AATE000616"/>
</dbReference>
<dbReference type="AlphaFoldDB" id="A0A182IK07"/>